<proteinExistence type="predicted"/>
<sequence>MPIASRSVHLSQKRQSEKPKSPSIEEATGRDSVDVPKAGTTNHRELPLQKGDIVYIHRQVDANWLEGEHHGRAGIFPTSYVEVLPPTERPTPIKSPTLQVLEYGEAVALYNFNADLPVELSFRKGEVICITRRVDDKWFEGRISGTSRSVCFPPRVQYQACILLLMHTSAHRHRTILVP</sequence>
<dbReference type="InterPro" id="IPR001452">
    <property type="entry name" value="SH3_domain"/>
</dbReference>
<feature type="domain" description="SH3" evidence="4">
    <location>
        <begin position="101"/>
        <end position="179"/>
    </location>
</feature>
<dbReference type="Gene3D" id="2.30.30.40">
    <property type="entry name" value="SH3 Domains"/>
    <property type="match status" value="2"/>
</dbReference>
<name>A0ABV0PLF6_9TELE</name>
<dbReference type="Pfam" id="PF14604">
    <property type="entry name" value="SH3_9"/>
    <property type="match status" value="1"/>
</dbReference>
<dbReference type="EMBL" id="JAHRIO010080240">
    <property type="protein sequence ID" value="MEQ2184258.1"/>
    <property type="molecule type" value="Genomic_DNA"/>
</dbReference>
<dbReference type="PROSITE" id="PS50002">
    <property type="entry name" value="SH3"/>
    <property type="match status" value="2"/>
</dbReference>
<dbReference type="Proteomes" id="UP001476798">
    <property type="component" value="Unassembled WGS sequence"/>
</dbReference>
<protein>
    <submittedName>
        <fullName evidence="5">Vinexin</fullName>
    </submittedName>
</protein>
<dbReference type="InterPro" id="IPR036028">
    <property type="entry name" value="SH3-like_dom_sf"/>
</dbReference>
<keyword evidence="6" id="KW-1185">Reference proteome</keyword>
<dbReference type="PANTHER" id="PTHR14167:SF54">
    <property type="entry name" value="VINEXIN"/>
    <property type="match status" value="1"/>
</dbReference>
<evidence type="ECO:0000259" key="4">
    <source>
        <dbReference type="PROSITE" id="PS50002"/>
    </source>
</evidence>
<evidence type="ECO:0000256" key="2">
    <source>
        <dbReference type="PROSITE-ProRule" id="PRU00192"/>
    </source>
</evidence>
<feature type="domain" description="SH3" evidence="4">
    <location>
        <begin position="22"/>
        <end position="86"/>
    </location>
</feature>
<dbReference type="PRINTS" id="PR00499">
    <property type="entry name" value="P67PHOX"/>
</dbReference>
<accession>A0ABV0PLF6</accession>
<gene>
    <name evidence="5" type="primary">SORBS3</name>
    <name evidence="5" type="ORF">GOODEAATRI_005933</name>
</gene>
<dbReference type="Pfam" id="PF00018">
    <property type="entry name" value="SH3_1"/>
    <property type="match status" value="1"/>
</dbReference>
<evidence type="ECO:0000313" key="6">
    <source>
        <dbReference type="Proteomes" id="UP001476798"/>
    </source>
</evidence>
<evidence type="ECO:0000256" key="1">
    <source>
        <dbReference type="ARBA" id="ARBA00022443"/>
    </source>
</evidence>
<reference evidence="5 6" key="1">
    <citation type="submission" date="2021-06" db="EMBL/GenBank/DDBJ databases">
        <authorList>
            <person name="Palmer J.M."/>
        </authorList>
    </citation>
    <scope>NUCLEOTIDE SEQUENCE [LARGE SCALE GENOMIC DNA]</scope>
    <source>
        <strain evidence="5 6">GA_2019</strain>
        <tissue evidence="5">Muscle</tissue>
    </source>
</reference>
<dbReference type="SUPFAM" id="SSF50044">
    <property type="entry name" value="SH3-domain"/>
    <property type="match status" value="2"/>
</dbReference>
<organism evidence="5 6">
    <name type="scientific">Goodea atripinnis</name>
    <dbReference type="NCBI Taxonomy" id="208336"/>
    <lineage>
        <taxon>Eukaryota</taxon>
        <taxon>Metazoa</taxon>
        <taxon>Chordata</taxon>
        <taxon>Craniata</taxon>
        <taxon>Vertebrata</taxon>
        <taxon>Euteleostomi</taxon>
        <taxon>Actinopterygii</taxon>
        <taxon>Neopterygii</taxon>
        <taxon>Teleostei</taxon>
        <taxon>Neoteleostei</taxon>
        <taxon>Acanthomorphata</taxon>
        <taxon>Ovalentaria</taxon>
        <taxon>Atherinomorphae</taxon>
        <taxon>Cyprinodontiformes</taxon>
        <taxon>Goodeidae</taxon>
        <taxon>Goodea</taxon>
    </lineage>
</organism>
<dbReference type="SMART" id="SM00326">
    <property type="entry name" value="SH3"/>
    <property type="match status" value="2"/>
</dbReference>
<evidence type="ECO:0000313" key="5">
    <source>
        <dbReference type="EMBL" id="MEQ2184258.1"/>
    </source>
</evidence>
<comment type="caution">
    <text evidence="5">The sequence shown here is derived from an EMBL/GenBank/DDBJ whole genome shotgun (WGS) entry which is preliminary data.</text>
</comment>
<feature type="region of interest" description="Disordered" evidence="3">
    <location>
        <begin position="1"/>
        <end position="44"/>
    </location>
</feature>
<dbReference type="InterPro" id="IPR050384">
    <property type="entry name" value="Endophilin_SH3RF"/>
</dbReference>
<evidence type="ECO:0000256" key="3">
    <source>
        <dbReference type="SAM" id="MobiDB-lite"/>
    </source>
</evidence>
<dbReference type="PANTHER" id="PTHR14167">
    <property type="entry name" value="SH3 DOMAIN-CONTAINING"/>
    <property type="match status" value="1"/>
</dbReference>
<keyword evidence="1 2" id="KW-0728">SH3 domain</keyword>